<evidence type="ECO:0000313" key="2">
    <source>
        <dbReference type="EMBL" id="MET4759047.1"/>
    </source>
</evidence>
<keyword evidence="3" id="KW-1185">Reference proteome</keyword>
<comment type="caution">
    <text evidence="2">The sequence shown here is derived from an EMBL/GenBank/DDBJ whole genome shotgun (WGS) entry which is preliminary data.</text>
</comment>
<organism evidence="2 3">
    <name type="scientific">Endozoicomonas lisbonensis</name>
    <dbReference type="NCBI Taxonomy" id="3120522"/>
    <lineage>
        <taxon>Bacteria</taxon>
        <taxon>Pseudomonadati</taxon>
        <taxon>Pseudomonadota</taxon>
        <taxon>Gammaproteobacteria</taxon>
        <taxon>Oceanospirillales</taxon>
        <taxon>Endozoicomonadaceae</taxon>
        <taxon>Endozoicomonas</taxon>
    </lineage>
</organism>
<feature type="compositionally biased region" description="Low complexity" evidence="1">
    <location>
        <begin position="237"/>
        <end position="247"/>
    </location>
</feature>
<feature type="compositionally biased region" description="Polar residues" evidence="1">
    <location>
        <begin position="248"/>
        <end position="260"/>
    </location>
</feature>
<feature type="compositionally biased region" description="Basic and acidic residues" evidence="1">
    <location>
        <begin position="968"/>
        <end position="979"/>
    </location>
</feature>
<feature type="compositionally biased region" description="Basic and acidic residues" evidence="1">
    <location>
        <begin position="987"/>
        <end position="999"/>
    </location>
</feature>
<feature type="region of interest" description="Disordered" evidence="1">
    <location>
        <begin position="881"/>
        <end position="999"/>
    </location>
</feature>
<dbReference type="Proteomes" id="UP001549366">
    <property type="component" value="Unassembled WGS sequence"/>
</dbReference>
<dbReference type="EMBL" id="JBEWTB010000002">
    <property type="protein sequence ID" value="MET4759047.1"/>
    <property type="molecule type" value="Genomic_DNA"/>
</dbReference>
<reference evidence="2 3" key="1">
    <citation type="submission" date="2024-06" db="EMBL/GenBank/DDBJ databases">
        <title>Genomic Encyclopedia of Type Strains, Phase V (KMG-V): Genome sequencing to study the core and pangenomes of soil and plant-associated prokaryotes.</title>
        <authorList>
            <person name="Whitman W."/>
        </authorList>
    </citation>
    <scope>NUCLEOTIDE SEQUENCE [LARGE SCALE GENOMIC DNA]</scope>
    <source>
        <strain evidence="2 3">NE40</strain>
    </source>
</reference>
<proteinExistence type="predicted"/>
<protein>
    <submittedName>
        <fullName evidence="2">Uncharacterized protein</fullName>
    </submittedName>
</protein>
<accession>A0ABV2SMQ4</accession>
<gene>
    <name evidence="2" type="ORF">V5J35_004239</name>
</gene>
<sequence length="999" mass="109664">MLRFWKGRALVFCFLVLMVWARYSMGGTGHDVGLYGSNLGLPSAETTQNSESSLVAFFKVDARDANGFDLATITQFSNDDYLAIYYQEGKEVCRAFYQSVDQKVAVGVHDTSAGEIQLGYVQYDPLNASVNVARMVSAEFTGHVQQAVLCLAQPSGHCESGFINVNEDHKSYQPYTSHSVYFPPVLEESSGATRIIMDGELVTIARDGKATYHRTHAPGKQGESSKKTSSEGNSQPSTASGASGTSTRVFSVTPVPTGQASSSGGSGDDDDPEKQNNRKVPDDYQEPARSESPRLTQTQIAYYRQLINAVLNFGINDRVSVDSVIVDYLLRFSSHPRRLYQALRQDMIERFGINEGDLINFDDRAELAISHASRTPDFSGRGRQDSYFTVLLNTYLAEIERHPNRLSDTDLATVSDLLSLYYGHILAARYTPAIFREIGEGEFCLPPGLKEIKDDGGCMGANCFLPAFCAPRNLAHGVRTVFGTHTAITSFSFLLISYFYFNADNLFGPDVEADEVLGLLFSVLSNGASLIASVLNSASSYGVLSMAPNIHWQEIALLVLLNSMKDTFSMAGLFFGMLKPEEPEYLRLCQIFNGVFGAAFASYLLRTTGRVLSAGADSGQDRGQDSTTLNNDSLTGQPPLLRWTDIKLFILFTGGLEATFRLLGHFSDFQPNQNNLLSTAASSGAYNLAFPRADYLDALRMGAWAANVFVGLLLYRQHQAVNHIVTQESPATAETRQAVEDIRRPLYVRAGVGIFTTLMSFMDRYGNNPLSYLVIPAADTAKSMYFESAVALLREQVIAEHIFRGETHRLEQSFNDAVSNVEYQDGMTVESFMQALLDKLEEAGISTQWGRALWLQGVIGRDYEQLESILNRARLNANRDGTATHFVSGGDGARMPVRDDLFTPQQPEDEDSPEAACSSEQGACGYTPAPPEEQGNLQGIPLTPVGEAKKTTQEGQSHQPKAFIVTAVEEKPESSPKPEPDDDDTKEGEPLISKEEPDD</sequence>
<feature type="region of interest" description="Disordered" evidence="1">
    <location>
        <begin position="213"/>
        <end position="296"/>
    </location>
</feature>
<feature type="compositionally biased region" description="Basic and acidic residues" evidence="1">
    <location>
        <begin position="273"/>
        <end position="292"/>
    </location>
</feature>
<name>A0ABV2SMQ4_9GAMM</name>
<evidence type="ECO:0000256" key="1">
    <source>
        <dbReference type="SAM" id="MobiDB-lite"/>
    </source>
</evidence>
<evidence type="ECO:0000313" key="3">
    <source>
        <dbReference type="Proteomes" id="UP001549366"/>
    </source>
</evidence>